<gene>
    <name evidence="1" type="ORF">DL240_13790</name>
</gene>
<sequence>MAEPFVFHFQRGPGGEPEVMYMVDLDCACQVCGHVQYQRFYHSTPFHTLSLDVLDELAERAHLKAGYDCENCGTEVGPDAARRVALTYGFADDAGVIRVFIDRLEETLRYDLQVRRRLDPQAMPVWQPDHEKAAVYDELDEDELEEVFGRPFNIKWAWIDLLEDYLEDPDGGAYSRLSPGLWAVVEHDEESADQLAEEVDEDEFYDALDSGDLAVIPLHDSLPVALATHDHPERISGRLESWLTSALARSFKKEVLWADAYISRKKAIETMERTLTTARLTYTLHETEADVFFSEITTPTGAVYGRGVAVSAVLRRAVHTGLTPGEAARLTAEEIVGILLQLW</sequence>
<evidence type="ECO:0000313" key="1">
    <source>
        <dbReference type="EMBL" id="RAL21199.1"/>
    </source>
</evidence>
<dbReference type="EMBL" id="QHKO01000006">
    <property type="protein sequence ID" value="RAL21199.1"/>
    <property type="molecule type" value="Genomic_DNA"/>
</dbReference>
<dbReference type="Proteomes" id="UP000249169">
    <property type="component" value="Unassembled WGS sequence"/>
</dbReference>
<dbReference type="RefSeq" id="WP_111730487.1">
    <property type="nucleotide sequence ID" value="NZ_QHKO01000006.1"/>
</dbReference>
<comment type="caution">
    <text evidence="1">The sequence shown here is derived from an EMBL/GenBank/DDBJ whole genome shotgun (WGS) entry which is preliminary data.</text>
</comment>
<accession>A0A328C8X9</accession>
<dbReference type="OrthoDB" id="5524461at2"/>
<reference evidence="1 2" key="1">
    <citation type="submission" date="2018-05" db="EMBL/GenBank/DDBJ databases">
        <title>Lujinxingia marina gen. nov. sp. nov., a new facultative anaerobic member of the class Deltaproteobacteria, and proposal of Lujinxingaceae fam. nov.</title>
        <authorList>
            <person name="Li C.-M."/>
        </authorList>
    </citation>
    <scope>NUCLEOTIDE SEQUENCE [LARGE SCALE GENOMIC DNA]</scope>
    <source>
        <strain evidence="1 2">B210</strain>
    </source>
</reference>
<dbReference type="AlphaFoldDB" id="A0A328C8X9"/>
<evidence type="ECO:0000313" key="2">
    <source>
        <dbReference type="Proteomes" id="UP000249169"/>
    </source>
</evidence>
<name>A0A328C8X9_9DELT</name>
<proteinExistence type="predicted"/>
<keyword evidence="2" id="KW-1185">Reference proteome</keyword>
<organism evidence="1 2">
    <name type="scientific">Lujinxingia litoralis</name>
    <dbReference type="NCBI Taxonomy" id="2211119"/>
    <lineage>
        <taxon>Bacteria</taxon>
        <taxon>Deltaproteobacteria</taxon>
        <taxon>Bradymonadales</taxon>
        <taxon>Lujinxingiaceae</taxon>
        <taxon>Lujinxingia</taxon>
    </lineage>
</organism>
<protein>
    <submittedName>
        <fullName evidence="1">Uncharacterized protein</fullName>
    </submittedName>
</protein>